<protein>
    <recommendedName>
        <fullName evidence="6">Serine aminopeptidase S33 domain-containing protein</fullName>
    </recommendedName>
</protein>
<evidence type="ECO:0000259" key="3">
    <source>
        <dbReference type="Pfam" id="PF03109"/>
    </source>
</evidence>
<reference evidence="4" key="2">
    <citation type="submission" date="2021-03" db="UniProtKB">
        <authorList>
            <consortium name="EnsemblPlants"/>
        </authorList>
    </citation>
    <scope>IDENTIFICATION</scope>
</reference>
<dbReference type="InterPro" id="IPR011009">
    <property type="entry name" value="Kinase-like_dom_sf"/>
</dbReference>
<comment type="similarity">
    <text evidence="1">Belongs to the protein kinase superfamily. ADCK protein kinase family.</text>
</comment>
<reference evidence="4" key="1">
    <citation type="submission" date="2018-11" db="EMBL/GenBank/DDBJ databases">
        <authorList>
            <person name="Grassa J C."/>
        </authorList>
    </citation>
    <scope>NUCLEOTIDE SEQUENCE [LARGE SCALE GENOMIC DNA]</scope>
</reference>
<evidence type="ECO:0000313" key="5">
    <source>
        <dbReference type="Proteomes" id="UP000596661"/>
    </source>
</evidence>
<keyword evidence="5" id="KW-1185">Reference proteome</keyword>
<organism evidence="4 5">
    <name type="scientific">Cannabis sativa</name>
    <name type="common">Hemp</name>
    <name type="synonym">Marijuana</name>
    <dbReference type="NCBI Taxonomy" id="3483"/>
    <lineage>
        <taxon>Eukaryota</taxon>
        <taxon>Viridiplantae</taxon>
        <taxon>Streptophyta</taxon>
        <taxon>Embryophyta</taxon>
        <taxon>Tracheophyta</taxon>
        <taxon>Spermatophyta</taxon>
        <taxon>Magnoliopsida</taxon>
        <taxon>eudicotyledons</taxon>
        <taxon>Gunneridae</taxon>
        <taxon>Pentapetalae</taxon>
        <taxon>rosids</taxon>
        <taxon>fabids</taxon>
        <taxon>Rosales</taxon>
        <taxon>Cannabaceae</taxon>
        <taxon>Cannabis</taxon>
    </lineage>
</organism>
<dbReference type="InterPro" id="IPR044095">
    <property type="entry name" value="ADCK2_dom"/>
</dbReference>
<dbReference type="Pfam" id="PF03109">
    <property type="entry name" value="ABC1"/>
    <property type="match status" value="1"/>
</dbReference>
<proteinExistence type="inferred from homology"/>
<dbReference type="Proteomes" id="UP000596661">
    <property type="component" value="Chromosome 7"/>
</dbReference>
<feature type="domain" description="AB hydrolase-1" evidence="2">
    <location>
        <begin position="662"/>
        <end position="873"/>
    </location>
</feature>
<dbReference type="InterPro" id="IPR000073">
    <property type="entry name" value="AB_hydrolase_1"/>
</dbReference>
<accession>A0A803Q418</accession>
<dbReference type="CDD" id="cd13971">
    <property type="entry name" value="ADCK2-like"/>
    <property type="match status" value="1"/>
</dbReference>
<dbReference type="SUPFAM" id="SSF53474">
    <property type="entry name" value="alpha/beta-Hydrolases"/>
    <property type="match status" value="1"/>
</dbReference>
<dbReference type="Gene3D" id="3.40.50.1820">
    <property type="entry name" value="alpha/beta hydrolase"/>
    <property type="match status" value="1"/>
</dbReference>
<evidence type="ECO:0008006" key="6">
    <source>
        <dbReference type="Google" id="ProtNLM"/>
    </source>
</evidence>
<dbReference type="Pfam" id="PF00561">
    <property type="entry name" value="Abhydrolase_1"/>
    <property type="match status" value="1"/>
</dbReference>
<name>A0A803Q418_CANSA</name>
<evidence type="ECO:0000313" key="4">
    <source>
        <dbReference type="EnsemblPlants" id="cds.evm.model.07.1836"/>
    </source>
</evidence>
<dbReference type="Gramene" id="evm.model.07.1836">
    <property type="protein sequence ID" value="cds.evm.model.07.1836"/>
    <property type="gene ID" value="evm.TU.07.1836"/>
</dbReference>
<dbReference type="EMBL" id="UZAU01000675">
    <property type="status" value="NOT_ANNOTATED_CDS"/>
    <property type="molecule type" value="Genomic_DNA"/>
</dbReference>
<sequence>MLLMIGLVKFASFGTQHESCGSFNHGKCSSAKAMSRFLTSQYIKRVASSIHKSQGHSYTNSGNNGAAAIGLNIPRYKLYSQYRYSDRVHTSHPLYSSTKCFGKTSLSRNFSVFSASSAVSHHAQIAWKRLSQKCYSNTRTISPINRIAQAVSLAITRSHPIVPGIFAFTCGQVAWAERSFMEVEHPSKNSFYMHAQDGRAYMTSLLWSVLEGFILFVRALYLSILFTPSIMMAPFADSFGVQFRKTWLQVVHRTLEKAGPAFIKWGQWAATRPDLFPRDLCNQLAELHTKAPEHSFPYTKKTIERAFGRKLSEIFENFEETPVASGSIAQVHRASLRFRYPGQKVKPMTVAVKVRHPGVGDSIRRDFMIINFVAKASNFIPTLKWLRLDESVQQFAVFMMSQVDLAREAAHLSRFIYNFRQWKDVSFPKPVYPLVHPAVLVETFEQGESVSHYVDELEGHTRIKSALAHIGTHALLKMLLVDNFIHADMHPGNILVRVGQSKSPRKRLFKSKPHVIFLDVGMTAELSGSDRVNLLEFFKAVARRDGRTAAESALRLSKQQNCPNPKAFIKEVEESFTFWGTPEGDIVHPAECMQQLLEKVRRHRVNIDGNVCTVMVTTLVLEGWQRKLDPGYNVMDTLQTLLLKADWAKSLTYTIEGLMAASPKPRDCFYTIKDHLEMIEKSIIIPYQLDSFHLVAHSMGCNIALALAAKHSKSVKSITLVAPPIFPSKFGAKRVLEELAKRELWPPLLFGSAVMSWYEHIGRTICLLVCRFHRTWEKLLKLLLKKKSLHFMILDLARHTHHSAWHSMHNVLCGGNKLMEKYLRVLSEAKVKICVIHGDKDKIAPVECTYNIKRMAPNAEINIIRGANHNTIILGRENDFTTNLQLTWASSSLHHDDDE</sequence>
<dbReference type="SUPFAM" id="SSF56112">
    <property type="entry name" value="Protein kinase-like (PK-like)"/>
    <property type="match status" value="1"/>
</dbReference>
<dbReference type="InterPro" id="IPR029058">
    <property type="entry name" value="AB_hydrolase_fold"/>
</dbReference>
<evidence type="ECO:0000256" key="1">
    <source>
        <dbReference type="ARBA" id="ARBA00009670"/>
    </source>
</evidence>
<dbReference type="OMA" id="CWIKFGQ"/>
<dbReference type="InterPro" id="IPR052402">
    <property type="entry name" value="ADCK_kinase"/>
</dbReference>
<dbReference type="EnsemblPlants" id="evm.model.07.1836">
    <property type="protein sequence ID" value="cds.evm.model.07.1836"/>
    <property type="gene ID" value="evm.TU.07.1836"/>
</dbReference>
<feature type="domain" description="ABC1 atypical kinase-like" evidence="3">
    <location>
        <begin position="287"/>
        <end position="551"/>
    </location>
</feature>
<evidence type="ECO:0000259" key="2">
    <source>
        <dbReference type="Pfam" id="PF00561"/>
    </source>
</evidence>
<dbReference type="PANTHER" id="PTHR45890">
    <property type="entry name" value="AARF DOMAIN CONTAINING KINASE 2 (PREDICTED)"/>
    <property type="match status" value="1"/>
</dbReference>
<dbReference type="AlphaFoldDB" id="A0A803Q418"/>
<dbReference type="InterPro" id="IPR004147">
    <property type="entry name" value="ABC1_dom"/>
</dbReference>
<dbReference type="PANTHER" id="PTHR45890:SF1">
    <property type="entry name" value="AARF DOMAIN CONTAINING KINASE 2"/>
    <property type="match status" value="1"/>
</dbReference>